<proteinExistence type="predicted"/>
<dbReference type="SUPFAM" id="SSF52172">
    <property type="entry name" value="CheY-like"/>
    <property type="match status" value="1"/>
</dbReference>
<dbReference type="Gene3D" id="3.40.50.2300">
    <property type="match status" value="1"/>
</dbReference>
<comment type="caution">
    <text evidence="6">The sequence shown here is derived from an EMBL/GenBank/DDBJ whole genome shotgun (WGS) entry which is preliminary data.</text>
</comment>
<dbReference type="Proteomes" id="UP001500418">
    <property type="component" value="Unassembled WGS sequence"/>
</dbReference>
<evidence type="ECO:0000256" key="3">
    <source>
        <dbReference type="PROSITE-ProRule" id="PRU01091"/>
    </source>
</evidence>
<evidence type="ECO:0000259" key="5">
    <source>
        <dbReference type="PROSITE" id="PS51755"/>
    </source>
</evidence>
<dbReference type="InterPro" id="IPR001867">
    <property type="entry name" value="OmpR/PhoB-type_DNA-bd"/>
</dbReference>
<dbReference type="Pfam" id="PF00486">
    <property type="entry name" value="Trans_reg_C"/>
    <property type="match status" value="1"/>
</dbReference>
<dbReference type="InterPro" id="IPR011006">
    <property type="entry name" value="CheY-like_superfamily"/>
</dbReference>
<dbReference type="CDD" id="cd00383">
    <property type="entry name" value="trans_reg_C"/>
    <property type="match status" value="1"/>
</dbReference>
<dbReference type="Pfam" id="PF00072">
    <property type="entry name" value="Response_reg"/>
    <property type="match status" value="1"/>
</dbReference>
<evidence type="ECO:0000313" key="6">
    <source>
        <dbReference type="EMBL" id="GAA0926630.1"/>
    </source>
</evidence>
<dbReference type="InterPro" id="IPR036388">
    <property type="entry name" value="WH-like_DNA-bd_sf"/>
</dbReference>
<dbReference type="CDD" id="cd19935">
    <property type="entry name" value="REC_OmpR_CusR-like"/>
    <property type="match status" value="1"/>
</dbReference>
<dbReference type="SMART" id="SM00448">
    <property type="entry name" value="REC"/>
    <property type="match status" value="1"/>
</dbReference>
<sequence length="225" mass="25083">MRVLVIEDHPMLGRALVHGLTVEGFAVDLATDGEEGLYKAGETAYDAIVLDIMLPRLNGYDVCRRLRAAEDWTPVLMLTAKDGEYDEADGLDIGADDYLTKPFSYVVLTARLHALIRRGHSPRPAILRVGDLLLDPGGRTCVRAETPVELTTREFSLLEYLVRHHGRVVSKQEILTHVWAEHFDLDPNVVEVYIGYLRRKIDAPFGVRSIETVRGAGYRLMASGG</sequence>
<feature type="modified residue" description="4-aspartylphosphate" evidence="2">
    <location>
        <position position="51"/>
    </location>
</feature>
<feature type="domain" description="Response regulatory" evidence="4">
    <location>
        <begin position="2"/>
        <end position="116"/>
    </location>
</feature>
<dbReference type="InterPro" id="IPR001789">
    <property type="entry name" value="Sig_transdc_resp-reg_receiver"/>
</dbReference>
<dbReference type="PROSITE" id="PS50110">
    <property type="entry name" value="RESPONSE_REGULATORY"/>
    <property type="match status" value="1"/>
</dbReference>
<dbReference type="Gene3D" id="6.10.250.690">
    <property type="match status" value="1"/>
</dbReference>
<keyword evidence="7" id="KW-1185">Reference proteome</keyword>
<organism evidence="6 7">
    <name type="scientific">Streptomyces rhizosphaericus</name>
    <dbReference type="NCBI Taxonomy" id="114699"/>
    <lineage>
        <taxon>Bacteria</taxon>
        <taxon>Bacillati</taxon>
        <taxon>Actinomycetota</taxon>
        <taxon>Actinomycetes</taxon>
        <taxon>Kitasatosporales</taxon>
        <taxon>Streptomycetaceae</taxon>
        <taxon>Streptomyces</taxon>
        <taxon>Streptomyces violaceusniger group</taxon>
    </lineage>
</organism>
<keyword evidence="2" id="KW-0597">Phosphoprotein</keyword>
<feature type="DNA-binding region" description="OmpR/PhoB-type" evidence="3">
    <location>
        <begin position="124"/>
        <end position="222"/>
    </location>
</feature>
<evidence type="ECO:0000259" key="4">
    <source>
        <dbReference type="PROSITE" id="PS50110"/>
    </source>
</evidence>
<evidence type="ECO:0000256" key="1">
    <source>
        <dbReference type="ARBA" id="ARBA00023125"/>
    </source>
</evidence>
<dbReference type="Gene3D" id="1.10.10.10">
    <property type="entry name" value="Winged helix-like DNA-binding domain superfamily/Winged helix DNA-binding domain"/>
    <property type="match status" value="1"/>
</dbReference>
<keyword evidence="1 3" id="KW-0238">DNA-binding</keyword>
<evidence type="ECO:0000313" key="7">
    <source>
        <dbReference type="Proteomes" id="UP001500418"/>
    </source>
</evidence>
<evidence type="ECO:0000256" key="2">
    <source>
        <dbReference type="PROSITE-ProRule" id="PRU00169"/>
    </source>
</evidence>
<dbReference type="PANTHER" id="PTHR48111">
    <property type="entry name" value="REGULATOR OF RPOS"/>
    <property type="match status" value="1"/>
</dbReference>
<dbReference type="PROSITE" id="PS51755">
    <property type="entry name" value="OMPR_PHOB"/>
    <property type="match status" value="1"/>
</dbReference>
<reference evidence="6 7" key="1">
    <citation type="journal article" date="2019" name="Int. J. Syst. Evol. Microbiol.">
        <title>The Global Catalogue of Microorganisms (GCM) 10K type strain sequencing project: providing services to taxonomists for standard genome sequencing and annotation.</title>
        <authorList>
            <consortium name="The Broad Institute Genomics Platform"/>
            <consortium name="The Broad Institute Genome Sequencing Center for Infectious Disease"/>
            <person name="Wu L."/>
            <person name="Ma J."/>
        </authorList>
    </citation>
    <scope>NUCLEOTIDE SEQUENCE [LARGE SCALE GENOMIC DNA]</scope>
    <source>
        <strain evidence="6 7">JCM 11444</strain>
    </source>
</reference>
<protein>
    <submittedName>
        <fullName evidence="6">Response regulator transcription factor</fullName>
    </submittedName>
</protein>
<dbReference type="InterPro" id="IPR039420">
    <property type="entry name" value="WalR-like"/>
</dbReference>
<gene>
    <name evidence="6" type="ORF">GCM10009575_026230</name>
</gene>
<dbReference type="PANTHER" id="PTHR48111:SF36">
    <property type="entry name" value="TRANSCRIPTIONAL REGULATORY PROTEIN CUTR"/>
    <property type="match status" value="1"/>
</dbReference>
<name>A0ABN1PDJ6_9ACTN</name>
<dbReference type="EMBL" id="BAAAID010000013">
    <property type="protein sequence ID" value="GAA0926630.1"/>
    <property type="molecule type" value="Genomic_DNA"/>
</dbReference>
<dbReference type="SMART" id="SM00862">
    <property type="entry name" value="Trans_reg_C"/>
    <property type="match status" value="1"/>
</dbReference>
<accession>A0ABN1PDJ6</accession>
<feature type="domain" description="OmpR/PhoB-type" evidence="5">
    <location>
        <begin position="124"/>
        <end position="222"/>
    </location>
</feature>